<comment type="similarity">
    <text evidence="3">Belongs to the DegT/DnrJ/EryC1 family.</text>
</comment>
<dbReference type="eggNOG" id="COG0399">
    <property type="taxonomic scope" value="Bacteria"/>
</dbReference>
<keyword evidence="5" id="KW-1185">Reference proteome</keyword>
<evidence type="ECO:0000256" key="1">
    <source>
        <dbReference type="PIRSR" id="PIRSR000390-1"/>
    </source>
</evidence>
<dbReference type="InterPro" id="IPR015421">
    <property type="entry name" value="PyrdxlP-dep_Trfase_major"/>
</dbReference>
<dbReference type="InterPro" id="IPR015422">
    <property type="entry name" value="PyrdxlP-dep_Trfase_small"/>
</dbReference>
<feature type="active site" description="Proton acceptor" evidence="1">
    <location>
        <position position="190"/>
    </location>
</feature>
<dbReference type="InterPro" id="IPR000653">
    <property type="entry name" value="DegT/StrS_aminotransferase"/>
</dbReference>
<keyword evidence="4" id="KW-0808">Transferase</keyword>
<dbReference type="EMBL" id="AE017126">
    <property type="protein sequence ID" value="AAQ00500.1"/>
    <property type="molecule type" value="Genomic_DNA"/>
</dbReference>
<evidence type="ECO:0000313" key="4">
    <source>
        <dbReference type="EMBL" id="AAQ00500.1"/>
    </source>
</evidence>
<name>Q7VAK6_PROMA</name>
<dbReference type="AlphaFoldDB" id="Q7VAK6"/>
<dbReference type="GO" id="GO:0008483">
    <property type="term" value="F:transaminase activity"/>
    <property type="evidence" value="ECO:0007669"/>
    <property type="project" value="UniProtKB-KW"/>
</dbReference>
<evidence type="ECO:0000256" key="3">
    <source>
        <dbReference type="RuleBase" id="RU004508"/>
    </source>
</evidence>
<dbReference type="GO" id="GO:0030170">
    <property type="term" value="F:pyridoxal phosphate binding"/>
    <property type="evidence" value="ECO:0007669"/>
    <property type="project" value="TreeGrafter"/>
</dbReference>
<dbReference type="RefSeq" id="WP_011125607.1">
    <property type="nucleotide sequence ID" value="NC_005042.1"/>
</dbReference>
<reference evidence="4 5" key="1">
    <citation type="journal article" date="2003" name="Proc. Natl. Acad. Sci. U.S.A.">
        <title>Genome sequence of the cyanobacterium Prochlorococcus marinus SS120, a nearly minimal oxyphototrophic genome.</title>
        <authorList>
            <person name="Dufresne A."/>
            <person name="Salanoubat M."/>
            <person name="Partensky F."/>
            <person name="Artiguenave F."/>
            <person name="Axmann I.M."/>
            <person name="Barbe V."/>
            <person name="Duprat S."/>
            <person name="Galperin M.Y."/>
            <person name="Koonin E.V."/>
            <person name="Le Gall F."/>
            <person name="Makarova K.S."/>
            <person name="Ostrowski M."/>
            <person name="Oztas S."/>
            <person name="Robert C."/>
            <person name="Rogozin I.B."/>
            <person name="Scanlan D.J."/>
            <person name="Tandeau de Marsac N."/>
            <person name="Weissenbach J."/>
            <person name="Wincker P."/>
            <person name="Wolf Y.I."/>
            <person name="Hess W.R."/>
        </authorList>
    </citation>
    <scope>NUCLEOTIDE SEQUENCE [LARGE SCALE GENOMIC DNA]</scope>
    <source>
        <strain evidence="5">SARG / CCMP1375 / SS120</strain>
    </source>
</reference>
<dbReference type="PIRSF" id="PIRSF000390">
    <property type="entry name" value="PLP_StrS"/>
    <property type="match status" value="1"/>
</dbReference>
<dbReference type="Gene3D" id="3.90.1150.10">
    <property type="entry name" value="Aspartate Aminotransferase, domain 1"/>
    <property type="match status" value="1"/>
</dbReference>
<dbReference type="GO" id="GO:0000271">
    <property type="term" value="P:polysaccharide biosynthetic process"/>
    <property type="evidence" value="ECO:0007669"/>
    <property type="project" value="TreeGrafter"/>
</dbReference>
<gene>
    <name evidence="4" type="primary">wecE</name>
    <name evidence="4" type="ordered locus">Pro_1456</name>
</gene>
<dbReference type="PANTHER" id="PTHR30244:SF34">
    <property type="entry name" value="DTDP-4-AMINO-4,6-DIDEOXYGALACTOSE TRANSAMINASE"/>
    <property type="match status" value="1"/>
</dbReference>
<dbReference type="SUPFAM" id="SSF53383">
    <property type="entry name" value="PLP-dependent transferases"/>
    <property type="match status" value="1"/>
</dbReference>
<organism evidence="4 5">
    <name type="scientific">Prochlorococcus marinus (strain SARG / CCMP1375 / SS120)</name>
    <dbReference type="NCBI Taxonomy" id="167539"/>
    <lineage>
        <taxon>Bacteria</taxon>
        <taxon>Bacillati</taxon>
        <taxon>Cyanobacteriota</taxon>
        <taxon>Cyanophyceae</taxon>
        <taxon>Synechococcales</taxon>
        <taxon>Prochlorococcaceae</taxon>
        <taxon>Prochlorococcus</taxon>
    </lineage>
</organism>
<dbReference type="EnsemblBacteria" id="AAQ00500">
    <property type="protein sequence ID" value="AAQ00500"/>
    <property type="gene ID" value="Pro_1456"/>
</dbReference>
<dbReference type="HOGENOM" id="CLU_033332_7_2_3"/>
<sequence>MKTEEISWEAELDLDAVNFSVNQALNTKKLFRYQFKESNSLVNILENEVCKYVQSDFALGVSSATNAIFLALKAVGVKSNSKVLIPAFTFTAVPSAVLQCGAEPILVDINDNYVIDLKDLELKIISTEAKYLLLSHMRGHLCDMDKVVSICRKYSIILIEDAAHALGVKWKGKHAGTFGVAGVYSLQSYKLINAGEGGVLVTNDPEVFWKSVFMSGSYEKNYLLHSSNQTDIAEKYINQLPIFNVRMNNLTAAIAIPQIHNIESTIDKINENYIRFSEILDSNKIICFPQESSLIRAVRDSAQIRIKLNESLRLKLKSELNNSNIPISYFGGKNNTNARLYENWKFLDISNAVLPNTKRNLEEVFDLRLPTHFTITTIENIARVFLKVLKKVESNS</sequence>
<dbReference type="InterPro" id="IPR015424">
    <property type="entry name" value="PyrdxlP-dep_Trfase"/>
</dbReference>
<dbReference type="KEGG" id="pma:Pro_1456"/>
<dbReference type="Gene3D" id="3.40.640.10">
    <property type="entry name" value="Type I PLP-dependent aspartate aminotransferase-like (Major domain)"/>
    <property type="match status" value="1"/>
</dbReference>
<feature type="modified residue" description="N6-(pyridoxal phosphate)lysine" evidence="2">
    <location>
        <position position="190"/>
    </location>
</feature>
<dbReference type="PATRIC" id="fig|167539.5.peg.1529"/>
<dbReference type="Proteomes" id="UP000001420">
    <property type="component" value="Chromosome"/>
</dbReference>
<dbReference type="PANTHER" id="PTHR30244">
    <property type="entry name" value="TRANSAMINASE"/>
    <property type="match status" value="1"/>
</dbReference>
<evidence type="ECO:0000256" key="2">
    <source>
        <dbReference type="PIRSR" id="PIRSR000390-2"/>
    </source>
</evidence>
<dbReference type="Pfam" id="PF01041">
    <property type="entry name" value="DegT_DnrJ_EryC1"/>
    <property type="match status" value="1"/>
</dbReference>
<proteinExistence type="inferred from homology"/>
<keyword evidence="2 3" id="KW-0663">Pyridoxal phosphate</keyword>
<dbReference type="OrthoDB" id="9810913at2"/>
<dbReference type="STRING" id="167539.Pro_1456"/>
<keyword evidence="4" id="KW-0032">Aminotransferase</keyword>
<accession>Q7VAK6</accession>
<evidence type="ECO:0000313" key="5">
    <source>
        <dbReference type="Proteomes" id="UP000001420"/>
    </source>
</evidence>
<protein>
    <submittedName>
        <fullName evidence="4">DegT/DnrJ/EryC1/StrS aminotransferase family enzyme</fullName>
    </submittedName>
</protein>